<dbReference type="InterPro" id="IPR036390">
    <property type="entry name" value="WH_DNA-bd_sf"/>
</dbReference>
<proteinExistence type="predicted"/>
<dbReference type="Pfam" id="PF02082">
    <property type="entry name" value="Rrf2"/>
    <property type="match status" value="1"/>
</dbReference>
<dbReference type="GO" id="GO:0005829">
    <property type="term" value="C:cytosol"/>
    <property type="evidence" value="ECO:0007669"/>
    <property type="project" value="TreeGrafter"/>
</dbReference>
<keyword evidence="1" id="KW-0238">DNA-binding</keyword>
<accession>A0A7C4QN19</accession>
<dbReference type="NCBIfam" id="TIGR00738">
    <property type="entry name" value="rrf2_super"/>
    <property type="match status" value="1"/>
</dbReference>
<dbReference type="GO" id="GO:0003700">
    <property type="term" value="F:DNA-binding transcription factor activity"/>
    <property type="evidence" value="ECO:0007669"/>
    <property type="project" value="TreeGrafter"/>
</dbReference>
<organism evidence="2">
    <name type="scientific">Schlesneria paludicola</name>
    <dbReference type="NCBI Taxonomy" id="360056"/>
    <lineage>
        <taxon>Bacteria</taxon>
        <taxon>Pseudomonadati</taxon>
        <taxon>Planctomycetota</taxon>
        <taxon>Planctomycetia</taxon>
        <taxon>Planctomycetales</taxon>
        <taxon>Planctomycetaceae</taxon>
        <taxon>Schlesneria</taxon>
    </lineage>
</organism>
<evidence type="ECO:0000256" key="1">
    <source>
        <dbReference type="ARBA" id="ARBA00023125"/>
    </source>
</evidence>
<dbReference type="Gene3D" id="1.10.10.10">
    <property type="entry name" value="Winged helix-like DNA-binding domain superfamily/Winged helix DNA-binding domain"/>
    <property type="match status" value="1"/>
</dbReference>
<comment type="caution">
    <text evidence="2">The sequence shown here is derived from an EMBL/GenBank/DDBJ whole genome shotgun (WGS) entry which is preliminary data.</text>
</comment>
<dbReference type="InterPro" id="IPR036388">
    <property type="entry name" value="WH-like_DNA-bd_sf"/>
</dbReference>
<dbReference type="PROSITE" id="PS51197">
    <property type="entry name" value="HTH_RRF2_2"/>
    <property type="match status" value="1"/>
</dbReference>
<dbReference type="SUPFAM" id="SSF46785">
    <property type="entry name" value="Winged helix' DNA-binding domain"/>
    <property type="match status" value="1"/>
</dbReference>
<dbReference type="AlphaFoldDB" id="A0A7C4QN19"/>
<dbReference type="EMBL" id="DSVQ01000012">
    <property type="protein sequence ID" value="HGT39247.1"/>
    <property type="molecule type" value="Genomic_DNA"/>
</dbReference>
<sequence>MRLSLQTDYSLRTLMYLAARPGRRNIAEIADFFGISQAHVAKVVTQLARWGFVRSIRGIGGGLELARPADEISIGAVVRASEGSLNLLECVSVDDVCVIQRHCKLRGVLREAERLQLEYLENVRLSDVLPFDAARTK</sequence>
<dbReference type="PANTHER" id="PTHR33221:SF4">
    <property type="entry name" value="HTH-TYPE TRANSCRIPTIONAL REPRESSOR NSRR"/>
    <property type="match status" value="1"/>
</dbReference>
<dbReference type="InterPro" id="IPR000944">
    <property type="entry name" value="Tscrpt_reg_Rrf2"/>
</dbReference>
<gene>
    <name evidence="2" type="ORF">ENS64_08295</name>
</gene>
<protein>
    <submittedName>
        <fullName evidence="2">Rrf2 family transcriptional regulator</fullName>
    </submittedName>
</protein>
<reference evidence="2" key="1">
    <citation type="journal article" date="2020" name="mSystems">
        <title>Genome- and Community-Level Interaction Insights into Carbon Utilization and Element Cycling Functions of Hydrothermarchaeota in Hydrothermal Sediment.</title>
        <authorList>
            <person name="Zhou Z."/>
            <person name="Liu Y."/>
            <person name="Xu W."/>
            <person name="Pan J."/>
            <person name="Luo Z.H."/>
            <person name="Li M."/>
        </authorList>
    </citation>
    <scope>NUCLEOTIDE SEQUENCE [LARGE SCALE GENOMIC DNA]</scope>
    <source>
        <strain evidence="2">SpSt-508</strain>
    </source>
</reference>
<dbReference type="PANTHER" id="PTHR33221">
    <property type="entry name" value="WINGED HELIX-TURN-HELIX TRANSCRIPTIONAL REGULATOR, RRF2 FAMILY"/>
    <property type="match status" value="1"/>
</dbReference>
<evidence type="ECO:0000313" key="2">
    <source>
        <dbReference type="EMBL" id="HGT39247.1"/>
    </source>
</evidence>
<dbReference type="GO" id="GO:0003677">
    <property type="term" value="F:DNA binding"/>
    <property type="evidence" value="ECO:0007669"/>
    <property type="project" value="UniProtKB-KW"/>
</dbReference>
<name>A0A7C4QN19_9PLAN</name>